<dbReference type="Pfam" id="PF00486">
    <property type="entry name" value="Trans_reg_C"/>
    <property type="match status" value="1"/>
</dbReference>
<dbReference type="RefSeq" id="WP_301416282.1">
    <property type="nucleotide sequence ID" value="NZ_CP098023.1"/>
</dbReference>
<keyword evidence="1 6" id="KW-0597">Phosphoprotein</keyword>
<sequence>MHPLKILLIEDNPAIARQVAEFLQAEGWQMDFSRCGRQGVQLALEQIFDLVLLDLGLPDMDGLVVCQRIKAEAPVNIPVLMLTARDAITDKEQGFALGADDYLCKPFDPRELILRCRALARRHQLHSRDTLQIGDLQICRRQQTACRDKKPLALTAIGFRILALLAQASPAPVSRSAMIHHIWGDDPPETDALKSHIYSLRQALDKPFETPMLKTITNLGYRLATPNAQNQ</sequence>
<dbReference type="PROSITE" id="PS50110">
    <property type="entry name" value="RESPONSE_REGULATORY"/>
    <property type="match status" value="1"/>
</dbReference>
<dbReference type="SMART" id="SM00448">
    <property type="entry name" value="REC"/>
    <property type="match status" value="1"/>
</dbReference>
<evidence type="ECO:0000256" key="7">
    <source>
        <dbReference type="PROSITE-ProRule" id="PRU01091"/>
    </source>
</evidence>
<dbReference type="Gene3D" id="1.10.10.10">
    <property type="entry name" value="Winged helix-like DNA-binding domain superfamily/Winged helix DNA-binding domain"/>
    <property type="match status" value="1"/>
</dbReference>
<dbReference type="SUPFAM" id="SSF52172">
    <property type="entry name" value="CheY-like"/>
    <property type="match status" value="1"/>
</dbReference>
<accession>A0ABY9EFB4</accession>
<dbReference type="EMBL" id="CP098023">
    <property type="protein sequence ID" value="WKD50204.1"/>
    <property type="molecule type" value="Genomic_DNA"/>
</dbReference>
<dbReference type="Gene3D" id="3.40.50.2300">
    <property type="match status" value="1"/>
</dbReference>
<gene>
    <name evidence="10" type="ORF">M8T91_01885</name>
</gene>
<evidence type="ECO:0000256" key="5">
    <source>
        <dbReference type="ARBA" id="ARBA00023163"/>
    </source>
</evidence>
<dbReference type="CDD" id="cd00383">
    <property type="entry name" value="trans_reg_C"/>
    <property type="match status" value="1"/>
</dbReference>
<evidence type="ECO:0000256" key="6">
    <source>
        <dbReference type="PROSITE-ProRule" id="PRU00169"/>
    </source>
</evidence>
<evidence type="ECO:0000259" key="9">
    <source>
        <dbReference type="PROSITE" id="PS51755"/>
    </source>
</evidence>
<keyword evidence="3" id="KW-0805">Transcription regulation</keyword>
<evidence type="ECO:0000313" key="10">
    <source>
        <dbReference type="EMBL" id="WKD50204.1"/>
    </source>
</evidence>
<dbReference type="PANTHER" id="PTHR48111:SF22">
    <property type="entry name" value="REGULATOR OF RPOS"/>
    <property type="match status" value="1"/>
</dbReference>
<keyword evidence="2" id="KW-0902">Two-component regulatory system</keyword>
<reference evidence="10 11" key="1">
    <citation type="submission" date="2022-05" db="EMBL/GenBank/DDBJ databases">
        <title>Microbulbifer sp. nov., isolated from sponge.</title>
        <authorList>
            <person name="Gao L."/>
        </authorList>
    </citation>
    <scope>NUCLEOTIDE SEQUENCE [LARGE SCALE GENOMIC DNA]</scope>
    <source>
        <strain evidence="10 11">MI-G</strain>
    </source>
</reference>
<feature type="domain" description="OmpR/PhoB-type" evidence="9">
    <location>
        <begin position="128"/>
        <end position="225"/>
    </location>
</feature>
<dbReference type="Pfam" id="PF00072">
    <property type="entry name" value="Response_reg"/>
    <property type="match status" value="1"/>
</dbReference>
<dbReference type="PROSITE" id="PS51755">
    <property type="entry name" value="OMPR_PHOB"/>
    <property type="match status" value="1"/>
</dbReference>
<evidence type="ECO:0000256" key="2">
    <source>
        <dbReference type="ARBA" id="ARBA00023012"/>
    </source>
</evidence>
<dbReference type="InterPro" id="IPR001789">
    <property type="entry name" value="Sig_transdc_resp-reg_receiver"/>
</dbReference>
<evidence type="ECO:0000256" key="3">
    <source>
        <dbReference type="ARBA" id="ARBA00023015"/>
    </source>
</evidence>
<evidence type="ECO:0000256" key="4">
    <source>
        <dbReference type="ARBA" id="ARBA00023125"/>
    </source>
</evidence>
<dbReference type="InterPro" id="IPR039420">
    <property type="entry name" value="WalR-like"/>
</dbReference>
<feature type="modified residue" description="4-aspartylphosphate" evidence="6">
    <location>
        <position position="54"/>
    </location>
</feature>
<organism evidence="10 11">
    <name type="scientific">Microbulbifer spongiae</name>
    <dbReference type="NCBI Taxonomy" id="2944933"/>
    <lineage>
        <taxon>Bacteria</taxon>
        <taxon>Pseudomonadati</taxon>
        <taxon>Pseudomonadota</taxon>
        <taxon>Gammaproteobacteria</taxon>
        <taxon>Cellvibrionales</taxon>
        <taxon>Microbulbiferaceae</taxon>
        <taxon>Microbulbifer</taxon>
    </lineage>
</organism>
<evidence type="ECO:0000313" key="11">
    <source>
        <dbReference type="Proteomes" id="UP001321520"/>
    </source>
</evidence>
<evidence type="ECO:0000259" key="8">
    <source>
        <dbReference type="PROSITE" id="PS50110"/>
    </source>
</evidence>
<dbReference type="InterPro" id="IPR036388">
    <property type="entry name" value="WH-like_DNA-bd_sf"/>
</dbReference>
<evidence type="ECO:0000256" key="1">
    <source>
        <dbReference type="ARBA" id="ARBA00022553"/>
    </source>
</evidence>
<proteinExistence type="predicted"/>
<feature type="DNA-binding region" description="OmpR/PhoB-type" evidence="7">
    <location>
        <begin position="128"/>
        <end position="225"/>
    </location>
</feature>
<keyword evidence="5" id="KW-0804">Transcription</keyword>
<dbReference type="Gene3D" id="6.10.250.690">
    <property type="match status" value="1"/>
</dbReference>
<dbReference type="PANTHER" id="PTHR48111">
    <property type="entry name" value="REGULATOR OF RPOS"/>
    <property type="match status" value="1"/>
</dbReference>
<feature type="domain" description="Response regulatory" evidence="8">
    <location>
        <begin position="5"/>
        <end position="120"/>
    </location>
</feature>
<protein>
    <submittedName>
        <fullName evidence="10">Response regulator transcription factor</fullName>
    </submittedName>
</protein>
<dbReference type="Proteomes" id="UP001321520">
    <property type="component" value="Chromosome"/>
</dbReference>
<dbReference type="InterPro" id="IPR001867">
    <property type="entry name" value="OmpR/PhoB-type_DNA-bd"/>
</dbReference>
<keyword evidence="11" id="KW-1185">Reference proteome</keyword>
<dbReference type="InterPro" id="IPR011006">
    <property type="entry name" value="CheY-like_superfamily"/>
</dbReference>
<keyword evidence="4 7" id="KW-0238">DNA-binding</keyword>
<name>A0ABY9EFB4_9GAMM</name>
<dbReference type="SMART" id="SM00862">
    <property type="entry name" value="Trans_reg_C"/>
    <property type="match status" value="1"/>
</dbReference>